<dbReference type="InterPro" id="IPR008011">
    <property type="entry name" value="Complex1_LYR_dom"/>
</dbReference>
<sequence>MYQLSQERRKHFIDFTRSEFRKNLSLNKKDFSTIEFLLRKGRRQLEIYADPNIKDVHR</sequence>
<dbReference type="AlphaFoldDB" id="A0A9P4U1V3"/>
<gene>
    <name evidence="2" type="ORF">EJ08DRAFT_647358</name>
</gene>
<protein>
    <recommendedName>
        <fullName evidence="1">Complex 1 LYR protein domain-containing protein</fullName>
    </recommendedName>
</protein>
<evidence type="ECO:0000313" key="2">
    <source>
        <dbReference type="EMBL" id="KAF2433297.1"/>
    </source>
</evidence>
<accession>A0A9P4U1V3</accession>
<dbReference type="OrthoDB" id="273010at2759"/>
<dbReference type="Proteomes" id="UP000800235">
    <property type="component" value="Unassembled WGS sequence"/>
</dbReference>
<keyword evidence="3" id="KW-1185">Reference proteome</keyword>
<proteinExistence type="predicted"/>
<dbReference type="Pfam" id="PF05347">
    <property type="entry name" value="Complex1_LYR"/>
    <property type="match status" value="1"/>
</dbReference>
<comment type="caution">
    <text evidence="2">The sequence shown here is derived from an EMBL/GenBank/DDBJ whole genome shotgun (WGS) entry which is preliminary data.</text>
</comment>
<dbReference type="EMBL" id="MU007021">
    <property type="protein sequence ID" value="KAF2433297.1"/>
    <property type="molecule type" value="Genomic_DNA"/>
</dbReference>
<evidence type="ECO:0000259" key="1">
    <source>
        <dbReference type="Pfam" id="PF05347"/>
    </source>
</evidence>
<feature type="domain" description="Complex 1 LYR protein" evidence="1">
    <location>
        <begin position="4"/>
        <end position="46"/>
    </location>
</feature>
<reference evidence="2" key="1">
    <citation type="journal article" date="2020" name="Stud. Mycol.">
        <title>101 Dothideomycetes genomes: a test case for predicting lifestyles and emergence of pathogens.</title>
        <authorList>
            <person name="Haridas S."/>
            <person name="Albert R."/>
            <person name="Binder M."/>
            <person name="Bloem J."/>
            <person name="Labutti K."/>
            <person name="Salamov A."/>
            <person name="Andreopoulos B."/>
            <person name="Baker S."/>
            <person name="Barry K."/>
            <person name="Bills G."/>
            <person name="Bluhm B."/>
            <person name="Cannon C."/>
            <person name="Castanera R."/>
            <person name="Culley D."/>
            <person name="Daum C."/>
            <person name="Ezra D."/>
            <person name="Gonzalez J."/>
            <person name="Henrissat B."/>
            <person name="Kuo A."/>
            <person name="Liang C."/>
            <person name="Lipzen A."/>
            <person name="Lutzoni F."/>
            <person name="Magnuson J."/>
            <person name="Mondo S."/>
            <person name="Nolan M."/>
            <person name="Ohm R."/>
            <person name="Pangilinan J."/>
            <person name="Park H.-J."/>
            <person name="Ramirez L."/>
            <person name="Alfaro M."/>
            <person name="Sun H."/>
            <person name="Tritt A."/>
            <person name="Yoshinaga Y."/>
            <person name="Zwiers L.-H."/>
            <person name="Turgeon B."/>
            <person name="Goodwin S."/>
            <person name="Spatafora J."/>
            <person name="Crous P."/>
            <person name="Grigoriev I."/>
        </authorList>
    </citation>
    <scope>NUCLEOTIDE SEQUENCE</scope>
    <source>
        <strain evidence="2">CBS 130266</strain>
    </source>
</reference>
<name>A0A9P4U1V3_9PEZI</name>
<evidence type="ECO:0000313" key="3">
    <source>
        <dbReference type="Proteomes" id="UP000800235"/>
    </source>
</evidence>
<organism evidence="2 3">
    <name type="scientific">Tothia fuscella</name>
    <dbReference type="NCBI Taxonomy" id="1048955"/>
    <lineage>
        <taxon>Eukaryota</taxon>
        <taxon>Fungi</taxon>
        <taxon>Dikarya</taxon>
        <taxon>Ascomycota</taxon>
        <taxon>Pezizomycotina</taxon>
        <taxon>Dothideomycetes</taxon>
        <taxon>Pleosporomycetidae</taxon>
        <taxon>Venturiales</taxon>
        <taxon>Cylindrosympodiaceae</taxon>
        <taxon>Tothia</taxon>
    </lineage>
</organism>